<evidence type="ECO:0000256" key="1">
    <source>
        <dbReference type="SAM" id="Phobius"/>
    </source>
</evidence>
<keyword evidence="1" id="KW-1133">Transmembrane helix</keyword>
<sequence length="257" mass="28805">MRQEEQEIQRSVLIQHCSLGLIVNICIMRWILNKLRASFWQSDGNPAVKRRTCLWLNSILHEIGIRGATTNSFKHAASTEQARRGLDSTNLNIFTHHSVLSRAASNYYIYATNTGINDIASQLVGSHGQSYATQTISQQRSGAIERNDISTFPGFYLQHSGNITLLRSSIAQLLALPFDKTLPVGRGIESTVNTGARSDKCTLINMIMMICLDHKTNVAVGMLTNSNVEEVLIKIYNNNDKKTNNKQQQHWDFLLTA</sequence>
<comment type="caution">
    <text evidence="2">The sequence shown here is derived from an EMBL/GenBank/DDBJ whole genome shotgun (WGS) entry which is preliminary data.</text>
</comment>
<gene>
    <name evidence="2" type="ORF">EZS28_034289</name>
</gene>
<evidence type="ECO:0000313" key="3">
    <source>
        <dbReference type="Proteomes" id="UP000324800"/>
    </source>
</evidence>
<proteinExistence type="predicted"/>
<evidence type="ECO:0000313" key="2">
    <source>
        <dbReference type="EMBL" id="KAA6370185.1"/>
    </source>
</evidence>
<keyword evidence="1" id="KW-0472">Membrane</keyword>
<keyword evidence="1" id="KW-0812">Transmembrane</keyword>
<protein>
    <recommendedName>
        <fullName evidence="4">Tyr recombinase domain-containing protein</fullName>
    </recommendedName>
</protein>
<dbReference type="EMBL" id="SNRW01015642">
    <property type="protein sequence ID" value="KAA6370185.1"/>
    <property type="molecule type" value="Genomic_DNA"/>
</dbReference>
<dbReference type="AlphaFoldDB" id="A0A5J4UKD0"/>
<organism evidence="2 3">
    <name type="scientific">Streblomastix strix</name>
    <dbReference type="NCBI Taxonomy" id="222440"/>
    <lineage>
        <taxon>Eukaryota</taxon>
        <taxon>Metamonada</taxon>
        <taxon>Preaxostyla</taxon>
        <taxon>Oxymonadida</taxon>
        <taxon>Streblomastigidae</taxon>
        <taxon>Streblomastix</taxon>
    </lineage>
</organism>
<accession>A0A5J4UKD0</accession>
<reference evidence="2 3" key="1">
    <citation type="submission" date="2019-03" db="EMBL/GenBank/DDBJ databases">
        <title>Single cell metagenomics reveals metabolic interactions within the superorganism composed of flagellate Streblomastix strix and complex community of Bacteroidetes bacteria on its surface.</title>
        <authorList>
            <person name="Treitli S.C."/>
            <person name="Kolisko M."/>
            <person name="Husnik F."/>
            <person name="Keeling P."/>
            <person name="Hampl V."/>
        </authorList>
    </citation>
    <scope>NUCLEOTIDE SEQUENCE [LARGE SCALE GENOMIC DNA]</scope>
    <source>
        <strain evidence="2">ST1C</strain>
    </source>
</reference>
<name>A0A5J4UKD0_9EUKA</name>
<evidence type="ECO:0008006" key="4">
    <source>
        <dbReference type="Google" id="ProtNLM"/>
    </source>
</evidence>
<dbReference type="Proteomes" id="UP000324800">
    <property type="component" value="Unassembled WGS sequence"/>
</dbReference>
<feature type="transmembrane region" description="Helical" evidence="1">
    <location>
        <begin position="12"/>
        <end position="32"/>
    </location>
</feature>